<organism evidence="2 3">
    <name type="scientific">Massariosphaeria phaeospora</name>
    <dbReference type="NCBI Taxonomy" id="100035"/>
    <lineage>
        <taxon>Eukaryota</taxon>
        <taxon>Fungi</taxon>
        <taxon>Dikarya</taxon>
        <taxon>Ascomycota</taxon>
        <taxon>Pezizomycotina</taxon>
        <taxon>Dothideomycetes</taxon>
        <taxon>Pleosporomycetidae</taxon>
        <taxon>Pleosporales</taxon>
        <taxon>Pleosporales incertae sedis</taxon>
        <taxon>Massariosphaeria</taxon>
    </lineage>
</organism>
<comment type="caution">
    <text evidence="2">The sequence shown here is derived from an EMBL/GenBank/DDBJ whole genome shotgun (WGS) entry which is preliminary data.</text>
</comment>
<gene>
    <name evidence="2" type="ORF">BDV95DRAFT_586519</name>
</gene>
<evidence type="ECO:0000313" key="3">
    <source>
        <dbReference type="Proteomes" id="UP000481861"/>
    </source>
</evidence>
<protein>
    <recommendedName>
        <fullName evidence="4">Secreted protein</fullName>
    </recommendedName>
</protein>
<name>A0A7C8M0X0_9PLEO</name>
<proteinExistence type="predicted"/>
<accession>A0A7C8M0X0</accession>
<evidence type="ECO:0008006" key="4">
    <source>
        <dbReference type="Google" id="ProtNLM"/>
    </source>
</evidence>
<feature type="signal peptide" evidence="1">
    <location>
        <begin position="1"/>
        <end position="25"/>
    </location>
</feature>
<dbReference type="Proteomes" id="UP000481861">
    <property type="component" value="Unassembled WGS sequence"/>
</dbReference>
<keyword evidence="3" id="KW-1185">Reference proteome</keyword>
<evidence type="ECO:0000313" key="2">
    <source>
        <dbReference type="EMBL" id="KAF2865496.1"/>
    </source>
</evidence>
<sequence>MLFTRPKSLLLLLLLLLVLIAPGKNFTILSNALDSRFCSIYDITFDNSPSCLLLPSALYPNHVRSTSFSSYALYPQALSPPSPSRLPSLKSTIARCAAWQHGRMRWSYFRLGASVPCSVR</sequence>
<keyword evidence="1" id="KW-0732">Signal</keyword>
<dbReference type="EMBL" id="JAADJZ010000033">
    <property type="protein sequence ID" value="KAF2865496.1"/>
    <property type="molecule type" value="Genomic_DNA"/>
</dbReference>
<feature type="chain" id="PRO_5028868531" description="Secreted protein" evidence="1">
    <location>
        <begin position="26"/>
        <end position="120"/>
    </location>
</feature>
<dbReference type="AlphaFoldDB" id="A0A7C8M0X0"/>
<evidence type="ECO:0000256" key="1">
    <source>
        <dbReference type="SAM" id="SignalP"/>
    </source>
</evidence>
<reference evidence="2 3" key="1">
    <citation type="submission" date="2020-01" db="EMBL/GenBank/DDBJ databases">
        <authorList>
            <consortium name="DOE Joint Genome Institute"/>
            <person name="Haridas S."/>
            <person name="Albert R."/>
            <person name="Binder M."/>
            <person name="Bloem J."/>
            <person name="Labutti K."/>
            <person name="Salamov A."/>
            <person name="Andreopoulos B."/>
            <person name="Baker S.E."/>
            <person name="Barry K."/>
            <person name="Bills G."/>
            <person name="Bluhm B.H."/>
            <person name="Cannon C."/>
            <person name="Castanera R."/>
            <person name="Culley D.E."/>
            <person name="Daum C."/>
            <person name="Ezra D."/>
            <person name="Gonzalez J.B."/>
            <person name="Henrissat B."/>
            <person name="Kuo A."/>
            <person name="Liang C."/>
            <person name="Lipzen A."/>
            <person name="Lutzoni F."/>
            <person name="Magnuson J."/>
            <person name="Mondo S."/>
            <person name="Nolan M."/>
            <person name="Ohm R."/>
            <person name="Pangilinan J."/>
            <person name="Park H.-J.H."/>
            <person name="Ramirez L."/>
            <person name="Alfaro M."/>
            <person name="Sun H."/>
            <person name="Tritt A."/>
            <person name="Yoshinaga Y."/>
            <person name="Zwiers L.-H.L."/>
            <person name="Turgeon B.G."/>
            <person name="Goodwin S.B."/>
            <person name="Spatafora J.W."/>
            <person name="Crous P.W."/>
            <person name="Grigoriev I.V."/>
        </authorList>
    </citation>
    <scope>NUCLEOTIDE SEQUENCE [LARGE SCALE GENOMIC DNA]</scope>
    <source>
        <strain evidence="2 3">CBS 611.86</strain>
    </source>
</reference>